<organism evidence="3 4">
    <name type="scientific">Microtetraspora glauca</name>
    <dbReference type="NCBI Taxonomy" id="1996"/>
    <lineage>
        <taxon>Bacteria</taxon>
        <taxon>Bacillati</taxon>
        <taxon>Actinomycetota</taxon>
        <taxon>Actinomycetes</taxon>
        <taxon>Streptosporangiales</taxon>
        <taxon>Streptosporangiaceae</taxon>
        <taxon>Microtetraspora</taxon>
    </lineage>
</organism>
<proteinExistence type="predicted"/>
<evidence type="ECO:0000256" key="1">
    <source>
        <dbReference type="SAM" id="MobiDB-lite"/>
    </source>
</evidence>
<keyword evidence="2" id="KW-0472">Membrane</keyword>
<accession>A0ABV3GAB2</accession>
<keyword evidence="2" id="KW-0812">Transmembrane</keyword>
<feature type="transmembrane region" description="Helical" evidence="2">
    <location>
        <begin position="33"/>
        <end position="56"/>
    </location>
</feature>
<feature type="region of interest" description="Disordered" evidence="1">
    <location>
        <begin position="1"/>
        <end position="28"/>
    </location>
</feature>
<evidence type="ECO:0000256" key="2">
    <source>
        <dbReference type="SAM" id="Phobius"/>
    </source>
</evidence>
<feature type="compositionally biased region" description="Basic and acidic residues" evidence="1">
    <location>
        <begin position="222"/>
        <end position="231"/>
    </location>
</feature>
<keyword evidence="4" id="KW-1185">Reference proteome</keyword>
<dbReference type="Proteomes" id="UP001551675">
    <property type="component" value="Unassembled WGS sequence"/>
</dbReference>
<gene>
    <name evidence="3" type="ORF">AB0I59_08075</name>
</gene>
<feature type="transmembrane region" description="Helical" evidence="2">
    <location>
        <begin position="153"/>
        <end position="176"/>
    </location>
</feature>
<dbReference type="RefSeq" id="WP_061252386.1">
    <property type="nucleotide sequence ID" value="NZ_JBFALK010000003.1"/>
</dbReference>
<sequence>MTSPDRAGDPVAGAPEAGPPAPSTRPRTARRSLTAWLAACAAGAGLVLLAGGREWASVNYGGAAGAAPVPVSGGDAVPGLTPLALAALAAVLAVFATRGVWRRVVGVVLAACGLAVVALAWPSRVPARAVEVAETLRSLAGQAAHVTVSAWPWAGVAGGVLLALGGVVAVLLGGGWPGMSGKYERRSGDAGRTGARRPRREVTGDRALWDAIDEGADPTLDPDDRSGNESE</sequence>
<reference evidence="3 4" key="1">
    <citation type="submission" date="2024-06" db="EMBL/GenBank/DDBJ databases">
        <title>The Natural Products Discovery Center: Release of the First 8490 Sequenced Strains for Exploring Actinobacteria Biosynthetic Diversity.</title>
        <authorList>
            <person name="Kalkreuter E."/>
            <person name="Kautsar S.A."/>
            <person name="Yang D."/>
            <person name="Bader C.D."/>
            <person name="Teijaro C.N."/>
            <person name="Fluegel L."/>
            <person name="Davis C.M."/>
            <person name="Simpson J.R."/>
            <person name="Lauterbach L."/>
            <person name="Steele A.D."/>
            <person name="Gui C."/>
            <person name="Meng S."/>
            <person name="Li G."/>
            <person name="Viehrig K."/>
            <person name="Ye F."/>
            <person name="Su P."/>
            <person name="Kiefer A.F."/>
            <person name="Nichols A."/>
            <person name="Cepeda A.J."/>
            <person name="Yan W."/>
            <person name="Fan B."/>
            <person name="Jiang Y."/>
            <person name="Adhikari A."/>
            <person name="Zheng C.-J."/>
            <person name="Schuster L."/>
            <person name="Cowan T.M."/>
            <person name="Smanski M.J."/>
            <person name="Chevrette M.G."/>
            <person name="De Carvalho L.P.S."/>
            <person name="Shen B."/>
        </authorList>
    </citation>
    <scope>NUCLEOTIDE SEQUENCE [LARGE SCALE GENOMIC DNA]</scope>
    <source>
        <strain evidence="3 4">NPDC050100</strain>
    </source>
</reference>
<dbReference type="InterPro" id="IPR011746">
    <property type="entry name" value="Trp_synth-assoc_CHP"/>
</dbReference>
<keyword evidence="2" id="KW-1133">Transmembrane helix</keyword>
<dbReference type="Pfam" id="PF09534">
    <property type="entry name" value="Trp_oprn_chp"/>
    <property type="match status" value="1"/>
</dbReference>
<feature type="transmembrane region" description="Helical" evidence="2">
    <location>
        <begin position="76"/>
        <end position="97"/>
    </location>
</feature>
<name>A0ABV3GAB2_MICGL</name>
<dbReference type="InterPro" id="IPR019051">
    <property type="entry name" value="Trp_biosyn_TM_oprn/chp"/>
</dbReference>
<evidence type="ECO:0000313" key="4">
    <source>
        <dbReference type="Proteomes" id="UP001551675"/>
    </source>
</evidence>
<feature type="transmembrane region" description="Helical" evidence="2">
    <location>
        <begin position="104"/>
        <end position="121"/>
    </location>
</feature>
<protein>
    <submittedName>
        <fullName evidence="3">TIGR02234 family membrane protein</fullName>
    </submittedName>
</protein>
<feature type="region of interest" description="Disordered" evidence="1">
    <location>
        <begin position="182"/>
        <end position="231"/>
    </location>
</feature>
<comment type="caution">
    <text evidence="3">The sequence shown here is derived from an EMBL/GenBank/DDBJ whole genome shotgun (WGS) entry which is preliminary data.</text>
</comment>
<dbReference type="NCBIfam" id="TIGR02234">
    <property type="entry name" value="trp_oprn_chp"/>
    <property type="match status" value="1"/>
</dbReference>
<dbReference type="EMBL" id="JBFALK010000003">
    <property type="protein sequence ID" value="MEV0968575.1"/>
    <property type="molecule type" value="Genomic_DNA"/>
</dbReference>
<evidence type="ECO:0000313" key="3">
    <source>
        <dbReference type="EMBL" id="MEV0968575.1"/>
    </source>
</evidence>